<reference evidence="1 2" key="1">
    <citation type="submission" date="2008-03" db="EMBL/GenBank/DDBJ databases">
        <title>Sequencing of the draft genome and assembly of Burkholderia ambifaria IOP40-10.</title>
        <authorList>
            <consortium name="US DOE Joint Genome Institute (JGI-PGF)"/>
            <person name="Copeland A."/>
            <person name="Lucas S."/>
            <person name="Lapidus A."/>
            <person name="Glavina del Rio T."/>
            <person name="Dalin E."/>
            <person name="Tice H."/>
            <person name="Bruce D."/>
            <person name="Goodwin L."/>
            <person name="Pitluck S."/>
            <person name="Larimer F."/>
            <person name="Land M.L."/>
            <person name="Hauser L."/>
            <person name="Tiedje J."/>
            <person name="Richardson P."/>
        </authorList>
    </citation>
    <scope>NUCLEOTIDE SEQUENCE [LARGE SCALE GENOMIC DNA]</scope>
    <source>
        <strain evidence="1 2">IOP40-10</strain>
    </source>
</reference>
<evidence type="ECO:0008006" key="3">
    <source>
        <dbReference type="Google" id="ProtNLM"/>
    </source>
</evidence>
<dbReference type="AlphaFoldDB" id="B1FBF2"/>
<comment type="caution">
    <text evidence="1">The sequence shown here is derived from an EMBL/GenBank/DDBJ whole genome shotgun (WGS) entry which is preliminary data.</text>
</comment>
<evidence type="ECO:0000313" key="2">
    <source>
        <dbReference type="Proteomes" id="UP000005463"/>
    </source>
</evidence>
<dbReference type="Proteomes" id="UP000005463">
    <property type="component" value="Unassembled WGS sequence"/>
</dbReference>
<gene>
    <name evidence="1" type="ORF">BamIOP4010DRAFT_1361</name>
</gene>
<dbReference type="EMBL" id="ABLC01000019">
    <property type="protein sequence ID" value="EDT05148.1"/>
    <property type="molecule type" value="Genomic_DNA"/>
</dbReference>
<dbReference type="PATRIC" id="fig|396596.7.peg.6582"/>
<sequence length="395" mass="45420">MSTDHLKRLRGALLPYGLKLLESEWQGWHAQYRFRCGKGHELTRSGSHLFYHLVRCPTCRDEDALRRLDQLARKAGGRCLSDRYAGRTARYQFVCREGHAFEKSVDSLEKGSWCVQCARAEHSKRMADPDGMKRIRAAARSHGGKCLTKTYTKLADRYRFRCAAGHEWETVGLEVVRGAWCRLCSNQDKVQAYRLKDGLARLRRCAKSHGGVCLSKVYEGSKAYYRFRCEAGHEWDMLGARIFRGSWCLECQHEAKRFGIDRMHQLAAERGGRCLSETYRNTTTRLEWECARGHRWWAYPGAIVRGHGCATCGRDAGKLGIDLMRAIAAERGGACVSKTYLNSSTRLEWECARGHRWLATPNTIRRGHWCARCYFISITTTDKTRRKRLHETARK</sequence>
<protein>
    <recommendedName>
        <fullName evidence="3">Zinc-ribbon domain-containing protein</fullName>
    </recommendedName>
</protein>
<organism evidence="1 2">
    <name type="scientific">Burkholderia ambifaria IOP40-10</name>
    <dbReference type="NCBI Taxonomy" id="396596"/>
    <lineage>
        <taxon>Bacteria</taxon>
        <taxon>Pseudomonadati</taxon>
        <taxon>Pseudomonadota</taxon>
        <taxon>Betaproteobacteria</taxon>
        <taxon>Burkholderiales</taxon>
        <taxon>Burkholderiaceae</taxon>
        <taxon>Burkholderia</taxon>
        <taxon>Burkholderia cepacia complex</taxon>
    </lineage>
</organism>
<accession>B1FBF2</accession>
<dbReference type="RefSeq" id="WP_006750564.1">
    <property type="nucleotide sequence ID" value="NZ_ABLC01000019.1"/>
</dbReference>
<name>B1FBF2_9BURK</name>
<evidence type="ECO:0000313" key="1">
    <source>
        <dbReference type="EMBL" id="EDT05148.1"/>
    </source>
</evidence>
<proteinExistence type="predicted"/>